<proteinExistence type="predicted"/>
<keyword evidence="2" id="KW-1133">Transmembrane helix</keyword>
<evidence type="ECO:0000256" key="2">
    <source>
        <dbReference type="SAM" id="Phobius"/>
    </source>
</evidence>
<accession>A0ABW1NKQ9</accession>
<evidence type="ECO:0000313" key="4">
    <source>
        <dbReference type="Proteomes" id="UP001596137"/>
    </source>
</evidence>
<dbReference type="SUPFAM" id="SSF82171">
    <property type="entry name" value="DPP6 N-terminal domain-like"/>
    <property type="match status" value="1"/>
</dbReference>
<dbReference type="RefSeq" id="WP_380756459.1">
    <property type="nucleotide sequence ID" value="NZ_JBHSRF010000035.1"/>
</dbReference>
<keyword evidence="2" id="KW-0812">Transmembrane</keyword>
<comment type="caution">
    <text evidence="3">The sequence shown here is derived from an EMBL/GenBank/DDBJ whole genome shotgun (WGS) entry which is preliminary data.</text>
</comment>
<protein>
    <recommendedName>
        <fullName evidence="5">WD40 repeat domain-containing protein</fullName>
    </recommendedName>
</protein>
<feature type="compositionally biased region" description="Pro residues" evidence="1">
    <location>
        <begin position="68"/>
        <end position="82"/>
    </location>
</feature>
<keyword evidence="4" id="KW-1185">Reference proteome</keyword>
<dbReference type="Proteomes" id="UP001596137">
    <property type="component" value="Unassembled WGS sequence"/>
</dbReference>
<name>A0ABW1NKQ9_9ACTN</name>
<reference evidence="4" key="1">
    <citation type="journal article" date="2019" name="Int. J. Syst. Evol. Microbiol.">
        <title>The Global Catalogue of Microorganisms (GCM) 10K type strain sequencing project: providing services to taxonomists for standard genome sequencing and annotation.</title>
        <authorList>
            <consortium name="The Broad Institute Genomics Platform"/>
            <consortium name="The Broad Institute Genome Sequencing Center for Infectious Disease"/>
            <person name="Wu L."/>
            <person name="Ma J."/>
        </authorList>
    </citation>
    <scope>NUCLEOTIDE SEQUENCE [LARGE SCALE GENOMIC DNA]</scope>
    <source>
        <strain evidence="4">JCM 30346</strain>
    </source>
</reference>
<gene>
    <name evidence="3" type="ORF">ACFP1K_22410</name>
</gene>
<sequence>MIPDSLLPETLEDWAAEAQVPHGLADRALAGRAPRARRRSITMMLAAAATVVVVTVGMLVPRLLDGPPARPDPASPRYPVPTPVDVTTPVSPPTEVTPADLPASLDIQTDPENSPPKRLITAGRIAVSAYYVSGTEKIGKNSDRGHDTWYLYDPRTGTYEMTDWSNLDVAPGMKYAAVLERDLPARRVGILDMTTRELRWVALEQPATYVSWSPDGSRILVTSFDKDPSIRTGIRDGGNSWSVPRFRRLGFHIVDAASATATFHPVAGEAIGQPESAPFRWNLDGTLVSGPNLTRAMRPTKPEQPDRLYYDLDGRPHDAPERDVNPSSEVDYSPDGRLYAGVLQQKIPDAVRTLSPEDLEKLRAQGPRGPETFVTDVASGQVVGRQEMLQLRAWADDGHLVALQCLGTCRDEFDARLVVVTLDGSKSVRLSGEMLDSQRPGSWHPLLTRR</sequence>
<keyword evidence="2" id="KW-0472">Membrane</keyword>
<feature type="compositionally biased region" description="Low complexity" evidence="1">
    <location>
        <begin position="83"/>
        <end position="98"/>
    </location>
</feature>
<evidence type="ECO:0000256" key="1">
    <source>
        <dbReference type="SAM" id="MobiDB-lite"/>
    </source>
</evidence>
<dbReference type="EMBL" id="JBHSRF010000035">
    <property type="protein sequence ID" value="MFC6083938.1"/>
    <property type="molecule type" value="Genomic_DNA"/>
</dbReference>
<evidence type="ECO:0008006" key="5">
    <source>
        <dbReference type="Google" id="ProtNLM"/>
    </source>
</evidence>
<feature type="region of interest" description="Disordered" evidence="1">
    <location>
        <begin position="67"/>
        <end position="118"/>
    </location>
</feature>
<organism evidence="3 4">
    <name type="scientific">Sphaerisporangium aureirubrum</name>
    <dbReference type="NCBI Taxonomy" id="1544736"/>
    <lineage>
        <taxon>Bacteria</taxon>
        <taxon>Bacillati</taxon>
        <taxon>Actinomycetota</taxon>
        <taxon>Actinomycetes</taxon>
        <taxon>Streptosporangiales</taxon>
        <taxon>Streptosporangiaceae</taxon>
        <taxon>Sphaerisporangium</taxon>
    </lineage>
</organism>
<evidence type="ECO:0000313" key="3">
    <source>
        <dbReference type="EMBL" id="MFC6083938.1"/>
    </source>
</evidence>
<feature type="transmembrane region" description="Helical" evidence="2">
    <location>
        <begin position="41"/>
        <end position="60"/>
    </location>
</feature>